<keyword evidence="6" id="KW-1185">Reference proteome</keyword>
<evidence type="ECO:0000259" key="3">
    <source>
        <dbReference type="Pfam" id="PF01757"/>
    </source>
</evidence>
<dbReference type="GO" id="GO:0009103">
    <property type="term" value="P:lipopolysaccharide biosynthetic process"/>
    <property type="evidence" value="ECO:0007669"/>
    <property type="project" value="TreeGrafter"/>
</dbReference>
<feature type="transmembrane region" description="Helical" evidence="2">
    <location>
        <begin position="351"/>
        <end position="372"/>
    </location>
</feature>
<organism evidence="5 6">
    <name type="scientific">Ancylobacter aquaticus</name>
    <dbReference type="NCBI Taxonomy" id="100"/>
    <lineage>
        <taxon>Bacteria</taxon>
        <taxon>Pseudomonadati</taxon>
        <taxon>Pseudomonadota</taxon>
        <taxon>Alphaproteobacteria</taxon>
        <taxon>Hyphomicrobiales</taxon>
        <taxon>Xanthobacteraceae</taxon>
        <taxon>Ancylobacter</taxon>
    </lineage>
</organism>
<evidence type="ECO:0000256" key="2">
    <source>
        <dbReference type="SAM" id="Phobius"/>
    </source>
</evidence>
<comment type="caution">
    <text evidence="5">The sequence shown here is derived from an EMBL/GenBank/DDBJ whole genome shotgun (WGS) entry which is preliminary data.</text>
</comment>
<feature type="transmembrane region" description="Helical" evidence="2">
    <location>
        <begin position="312"/>
        <end position="331"/>
    </location>
</feature>
<dbReference type="GO" id="GO:0016020">
    <property type="term" value="C:membrane"/>
    <property type="evidence" value="ECO:0007669"/>
    <property type="project" value="TreeGrafter"/>
</dbReference>
<feature type="domain" description="SGNH" evidence="4">
    <location>
        <begin position="412"/>
        <end position="639"/>
    </location>
</feature>
<feature type="transmembrane region" description="Helical" evidence="2">
    <location>
        <begin position="30"/>
        <end position="51"/>
    </location>
</feature>
<feature type="region of interest" description="Disordered" evidence="1">
    <location>
        <begin position="651"/>
        <end position="676"/>
    </location>
</feature>
<keyword evidence="2" id="KW-1133">Transmembrane helix</keyword>
<feature type="transmembrane region" description="Helical" evidence="2">
    <location>
        <begin position="221"/>
        <end position="239"/>
    </location>
</feature>
<proteinExistence type="predicted"/>
<accession>A0A4R1HHR6</accession>
<dbReference type="AlphaFoldDB" id="A0A4R1HHR6"/>
<dbReference type="EMBL" id="SMFY01000006">
    <property type="protein sequence ID" value="TCK16742.1"/>
    <property type="molecule type" value="Genomic_DNA"/>
</dbReference>
<feature type="transmembrane region" description="Helical" evidence="2">
    <location>
        <begin position="161"/>
        <end position="181"/>
    </location>
</feature>
<evidence type="ECO:0000259" key="4">
    <source>
        <dbReference type="Pfam" id="PF19040"/>
    </source>
</evidence>
<dbReference type="GO" id="GO:0016747">
    <property type="term" value="F:acyltransferase activity, transferring groups other than amino-acyl groups"/>
    <property type="evidence" value="ECO:0007669"/>
    <property type="project" value="InterPro"/>
</dbReference>
<dbReference type="PANTHER" id="PTHR23028:SF53">
    <property type="entry name" value="ACYL_TRANSF_3 DOMAIN-CONTAINING PROTEIN"/>
    <property type="match status" value="1"/>
</dbReference>
<evidence type="ECO:0000313" key="5">
    <source>
        <dbReference type="EMBL" id="TCK16742.1"/>
    </source>
</evidence>
<dbReference type="Pfam" id="PF01757">
    <property type="entry name" value="Acyl_transf_3"/>
    <property type="match status" value="1"/>
</dbReference>
<feature type="transmembrane region" description="Helical" evidence="2">
    <location>
        <begin position="96"/>
        <end position="116"/>
    </location>
</feature>
<keyword evidence="2" id="KW-0472">Membrane</keyword>
<protein>
    <submittedName>
        <fullName evidence="5">Peptidoglycan/LPS O-acetylase OafA/YrhL</fullName>
    </submittedName>
</protein>
<dbReference type="InterPro" id="IPR050879">
    <property type="entry name" value="Acyltransferase_3"/>
</dbReference>
<dbReference type="RefSeq" id="WP_131837372.1">
    <property type="nucleotide sequence ID" value="NZ_SMFY01000006.1"/>
</dbReference>
<dbReference type="Pfam" id="PF19040">
    <property type="entry name" value="SGNH"/>
    <property type="match status" value="1"/>
</dbReference>
<feature type="domain" description="Acyltransferase 3" evidence="3">
    <location>
        <begin position="6"/>
        <end position="328"/>
    </location>
</feature>
<gene>
    <name evidence="5" type="ORF">EV667_4337</name>
</gene>
<dbReference type="InterPro" id="IPR002656">
    <property type="entry name" value="Acyl_transf_3_dom"/>
</dbReference>
<feature type="transmembrane region" description="Helical" evidence="2">
    <location>
        <begin position="72"/>
        <end position="90"/>
    </location>
</feature>
<name>A0A4R1HHR6_ANCAQ</name>
<reference evidence="5 6" key="1">
    <citation type="submission" date="2019-03" db="EMBL/GenBank/DDBJ databases">
        <title>Genomic Encyclopedia of Type Strains, Phase IV (KMG-IV): sequencing the most valuable type-strain genomes for metagenomic binning, comparative biology and taxonomic classification.</title>
        <authorList>
            <person name="Goeker M."/>
        </authorList>
    </citation>
    <scope>NUCLEOTIDE SEQUENCE [LARGE SCALE GENOMIC DNA]</scope>
    <source>
        <strain evidence="5 6">DSM 101</strain>
    </source>
</reference>
<evidence type="ECO:0000256" key="1">
    <source>
        <dbReference type="SAM" id="MobiDB-lite"/>
    </source>
</evidence>
<dbReference type="Proteomes" id="UP000295030">
    <property type="component" value="Unassembled WGS sequence"/>
</dbReference>
<feature type="transmembrane region" description="Helical" evidence="2">
    <location>
        <begin position="273"/>
        <end position="292"/>
    </location>
</feature>
<dbReference type="OrthoDB" id="9796461at2"/>
<feature type="transmembrane region" description="Helical" evidence="2">
    <location>
        <begin position="196"/>
        <end position="214"/>
    </location>
</feature>
<dbReference type="InterPro" id="IPR043968">
    <property type="entry name" value="SGNH"/>
</dbReference>
<sequence length="676" mass="72177">MKYRPEVDGLRAVAVVPVVLFHAGPPGVSGGFVGVDVFFVISGYLITSVLLDDLETGRFSLMRFYERRARRILPALFLVMACCLPFAWAWMLPQELIAFGKSVAATALFSSNILFWREAGYFAAANELKPLLHTWSLAVEEQYYLFFPVALAVLWRWRKAAVLPGLLLVVLASLAMATYGAQHHPAANFYLLPSRIWELLIGALVAAVGGAALARVRGWPADLLGLLGLAMIAAAVASFDEQTPNPGLATLLPVLGAALVLAFARADNSAGRLLALKPLVGIGLISYSLYLWHQPLLAFARIRNVASPEGPLLWGLLIATFVLAWLTWRFVEKPFRGAARWLPRRWQVGAASLASLVLAVAIGGTLVGGAGFGGRIAPAGIAFDAVADSEAMLAPNYGLHGDCDAKGFTLSAKCRTSEAPVLALWGDSYAMHLAPALASSASFMPFVQLTLSQCAPFPGPAINGSYTSWQTYLTFNDAALKWILSQDSVKTVVMSATFNQSAVPTLFAANGAVIVSEEERKSALVERVGTVQRQLAAAGKRLVIVSPPPATGMDLGLCHVRMGFSGANDNACDFPVREHRENSALSIELVQALEGIAPVIWLDRYLCTAELCHVTMDGVFLYRDMGHLSVEGSKRLGATIDLAGAIRAAAEKHAGPPDTSGTNATDGPHLVSTGAE</sequence>
<keyword evidence="2" id="KW-0812">Transmembrane</keyword>
<dbReference type="PANTHER" id="PTHR23028">
    <property type="entry name" value="ACETYLTRANSFERASE"/>
    <property type="match status" value="1"/>
</dbReference>
<feature type="transmembrane region" description="Helical" evidence="2">
    <location>
        <begin position="245"/>
        <end position="264"/>
    </location>
</feature>
<evidence type="ECO:0000313" key="6">
    <source>
        <dbReference type="Proteomes" id="UP000295030"/>
    </source>
</evidence>